<protein>
    <submittedName>
        <fullName evidence="1">Bacteriocin-protection, YdeI or OmpD-Associated</fullName>
    </submittedName>
</protein>
<dbReference type="AlphaFoldDB" id="A0A1I2ECZ2"/>
<dbReference type="EMBL" id="FONW01000002">
    <property type="protein sequence ID" value="SFE90110.1"/>
    <property type="molecule type" value="Genomic_DNA"/>
</dbReference>
<evidence type="ECO:0000313" key="1">
    <source>
        <dbReference type="EMBL" id="SFE90110.1"/>
    </source>
</evidence>
<dbReference type="STRING" id="655355.SAMN05216283_10236"/>
<dbReference type="RefSeq" id="WP_093918726.1">
    <property type="nucleotide sequence ID" value="NZ_FONW01000002.1"/>
</dbReference>
<dbReference type="Pfam" id="PF08922">
    <property type="entry name" value="DUF1905"/>
    <property type="match status" value="1"/>
</dbReference>
<evidence type="ECO:0000313" key="2">
    <source>
        <dbReference type="Proteomes" id="UP000198964"/>
    </source>
</evidence>
<organism evidence="1 2">
    <name type="scientific">Sunxiuqinia elliptica</name>
    <dbReference type="NCBI Taxonomy" id="655355"/>
    <lineage>
        <taxon>Bacteria</taxon>
        <taxon>Pseudomonadati</taxon>
        <taxon>Bacteroidota</taxon>
        <taxon>Bacteroidia</taxon>
        <taxon>Marinilabiliales</taxon>
        <taxon>Prolixibacteraceae</taxon>
        <taxon>Sunxiuqinia</taxon>
    </lineage>
</organism>
<accession>A0A1I2ECZ2</accession>
<gene>
    <name evidence="1" type="ORF">SAMN05216283_10236</name>
</gene>
<keyword evidence="2" id="KW-1185">Reference proteome</keyword>
<dbReference type="Gene3D" id="2.40.30.100">
    <property type="entry name" value="AF2212/PG0164-like"/>
    <property type="match status" value="1"/>
</dbReference>
<proteinExistence type="predicted"/>
<reference evidence="1 2" key="1">
    <citation type="submission" date="2016-10" db="EMBL/GenBank/DDBJ databases">
        <authorList>
            <person name="de Groot N.N."/>
        </authorList>
    </citation>
    <scope>NUCLEOTIDE SEQUENCE [LARGE SCALE GENOMIC DNA]</scope>
    <source>
        <strain evidence="1 2">CGMCC 1.9156</strain>
    </source>
</reference>
<dbReference type="InterPro" id="IPR037079">
    <property type="entry name" value="AF2212/PG0164-like_sf"/>
</dbReference>
<dbReference type="Proteomes" id="UP000198964">
    <property type="component" value="Unassembled WGS sequence"/>
</dbReference>
<dbReference type="InterPro" id="IPR015018">
    <property type="entry name" value="DUF1905"/>
</dbReference>
<dbReference type="Pfam" id="PF13376">
    <property type="entry name" value="OmdA"/>
    <property type="match status" value="1"/>
</dbReference>
<name>A0A1I2ECZ2_9BACT</name>
<dbReference type="SUPFAM" id="SSF141694">
    <property type="entry name" value="AF2212/PG0164-like"/>
    <property type="match status" value="1"/>
</dbReference>
<sequence>MKEQKPLVDAVYRLEKFPGKGGWTYAEIPEVLQNKNNPFGWVKVKGSIDDVALKQYKLMPMGNGRLFLPVKAALRKKIGKAAGDSVHVILFPDDSELEIPGEIRDCFKNEAPELYQNFCSFSEGEQKAYLDWIYEAKTEATKANRIVRMMERLQQKLKFYD</sequence>